<sequence length="294" mass="33499">MAASSSSLSSFSEQSSTIKNNNNNNTTLSSHDSTYYDCKVLVDSLMDLHDILSSENQQVNNWEEDCEQNIYNDLKYLDASPLFTTLINFLIDKDNDKHFTTSKENSSINIDNNNSINSNNDIQSSNKQKSVENTDDDINLLKLLGLSGDDDYAIKTLIVGIMLKENKNKENLIKQIVAGNKYAKQFATIINVVYRFLKLTKIIFIQYWSVTSIEDLFKKRILSEEENEEREAARLRAIEKINAIINDSTLTTLITNDNKLDKKEKHGQTTSPLLRTIIVEKIYPFLLSLKSTEC</sequence>
<feature type="compositionally biased region" description="Low complexity" evidence="1">
    <location>
        <begin position="105"/>
        <end position="128"/>
    </location>
</feature>
<feature type="region of interest" description="Disordered" evidence="1">
    <location>
        <begin position="103"/>
        <end position="130"/>
    </location>
</feature>
<accession>A0A9C7F0L3</accession>
<evidence type="ECO:0000313" key="2">
    <source>
        <dbReference type="EMBL" id="BDT62808.1"/>
    </source>
</evidence>
<protein>
    <submittedName>
        <fullName evidence="2">Uncharacterized protein</fullName>
    </submittedName>
</protein>
<feature type="compositionally biased region" description="Low complexity" evidence="1">
    <location>
        <begin position="1"/>
        <end position="25"/>
    </location>
</feature>
<name>A0A9C7F0L3_9VIRU</name>
<evidence type="ECO:0000256" key="1">
    <source>
        <dbReference type="SAM" id="MobiDB-lite"/>
    </source>
</evidence>
<organism evidence="2">
    <name type="scientific">Metapenaeus joyneri majanivirus</name>
    <dbReference type="NCBI Taxonomy" id="2984280"/>
    <lineage>
        <taxon>Viruses</taxon>
        <taxon>Viruses incertae sedis</taxon>
        <taxon>Naldaviricetes</taxon>
        <taxon>Nimaviridae</taxon>
    </lineage>
</organism>
<reference evidence="2" key="1">
    <citation type="submission" date="2022-10" db="EMBL/GenBank/DDBJ databases">
        <title>Genome sequences of endogenous nimaviruses in decapod crustaceans.</title>
        <authorList>
            <person name="Kawato S."/>
            <person name="Nozaki R."/>
            <person name="Kondo H."/>
            <person name="Hirono I."/>
        </authorList>
    </citation>
    <scope>NUCLEOTIDE SEQUENCE</scope>
    <source>
        <strain evidence="2">Tokushima2020</strain>
    </source>
</reference>
<dbReference type="EMBL" id="LC738878">
    <property type="protein sequence ID" value="BDT62808.1"/>
    <property type="molecule type" value="Genomic_DNA"/>
</dbReference>
<feature type="region of interest" description="Disordered" evidence="1">
    <location>
        <begin position="1"/>
        <end position="26"/>
    </location>
</feature>
<proteinExistence type="predicted"/>